<name>A0A1G7NFN5_9ACTN</name>
<sequence>MVRRWLPLVATSGALLAWSNVAVPLFGSGPGTRAAINGAAAALLLFVVRGCGLSLRELGLDHRTWRSGARWGGAALAAMAVGYAVALAIPAVRDALAESSEGLTPGELAVRALVVIPLGSVLAEELAYRGVLLALARRQLSDRAATLVTAGVFGLWHINGAAESTAVGTVLLTGAGGVVFTWLRLRSGSLLAPIGLHLGTNSLGEVAGAAADALR</sequence>
<feature type="transmembrane region" description="Helical" evidence="1">
    <location>
        <begin position="68"/>
        <end position="89"/>
    </location>
</feature>
<dbReference type="PANTHER" id="PTHR36435:SF1">
    <property type="entry name" value="CAAX AMINO TERMINAL PROTEASE FAMILY PROTEIN"/>
    <property type="match status" value="1"/>
</dbReference>
<dbReference type="GO" id="GO:0080120">
    <property type="term" value="P:CAAX-box protein maturation"/>
    <property type="evidence" value="ECO:0007669"/>
    <property type="project" value="UniProtKB-ARBA"/>
</dbReference>
<dbReference type="PANTHER" id="PTHR36435">
    <property type="entry name" value="SLR1288 PROTEIN"/>
    <property type="match status" value="1"/>
</dbReference>
<keyword evidence="1" id="KW-0812">Transmembrane</keyword>
<dbReference type="Proteomes" id="UP000199406">
    <property type="component" value="Unassembled WGS sequence"/>
</dbReference>
<dbReference type="PIRSF" id="PIRSF026622">
    <property type="entry name" value="Proteas_026622"/>
    <property type="match status" value="1"/>
</dbReference>
<organism evidence="3 4">
    <name type="scientific">Blastococcus aurantiacus</name>
    <dbReference type="NCBI Taxonomy" id="1550231"/>
    <lineage>
        <taxon>Bacteria</taxon>
        <taxon>Bacillati</taxon>
        <taxon>Actinomycetota</taxon>
        <taxon>Actinomycetes</taxon>
        <taxon>Geodermatophilales</taxon>
        <taxon>Geodermatophilaceae</taxon>
        <taxon>Blastococcus</taxon>
    </lineage>
</organism>
<evidence type="ECO:0000259" key="2">
    <source>
        <dbReference type="Pfam" id="PF02517"/>
    </source>
</evidence>
<dbReference type="Pfam" id="PF02517">
    <property type="entry name" value="Rce1-like"/>
    <property type="match status" value="1"/>
</dbReference>
<accession>A0A1G7NFN5</accession>
<dbReference type="STRING" id="1550231.SAMN05660662_3135"/>
<evidence type="ECO:0000256" key="1">
    <source>
        <dbReference type="SAM" id="Phobius"/>
    </source>
</evidence>
<dbReference type="InterPro" id="IPR003675">
    <property type="entry name" value="Rce1/LyrA-like_dom"/>
</dbReference>
<feature type="domain" description="CAAX prenyl protease 2/Lysostaphin resistance protein A-like" evidence="2">
    <location>
        <begin position="111"/>
        <end position="202"/>
    </location>
</feature>
<dbReference type="GO" id="GO:0004175">
    <property type="term" value="F:endopeptidase activity"/>
    <property type="evidence" value="ECO:0007669"/>
    <property type="project" value="UniProtKB-ARBA"/>
</dbReference>
<keyword evidence="4" id="KW-1185">Reference proteome</keyword>
<reference evidence="4" key="1">
    <citation type="submission" date="2016-10" db="EMBL/GenBank/DDBJ databases">
        <authorList>
            <person name="Varghese N."/>
            <person name="Submissions S."/>
        </authorList>
    </citation>
    <scope>NUCLEOTIDE SEQUENCE [LARGE SCALE GENOMIC DNA]</scope>
    <source>
        <strain evidence="4">DSM 44268</strain>
    </source>
</reference>
<feature type="transmembrane region" description="Helical" evidence="1">
    <location>
        <begin position="164"/>
        <end position="183"/>
    </location>
</feature>
<proteinExistence type="predicted"/>
<evidence type="ECO:0000313" key="4">
    <source>
        <dbReference type="Proteomes" id="UP000199406"/>
    </source>
</evidence>
<dbReference type="InterPro" id="IPR015837">
    <property type="entry name" value="UCP026622_CAAX_protease"/>
</dbReference>
<dbReference type="EMBL" id="FNBT01000006">
    <property type="protein sequence ID" value="SDF72864.1"/>
    <property type="molecule type" value="Genomic_DNA"/>
</dbReference>
<dbReference type="InterPro" id="IPR052710">
    <property type="entry name" value="CAAX_protease"/>
</dbReference>
<feature type="transmembrane region" description="Helical" evidence="1">
    <location>
        <begin position="38"/>
        <end position="56"/>
    </location>
</feature>
<keyword evidence="1" id="KW-0472">Membrane</keyword>
<keyword evidence="1" id="KW-1133">Transmembrane helix</keyword>
<gene>
    <name evidence="3" type="ORF">SAMN05660662_3135</name>
</gene>
<protein>
    <recommendedName>
        <fullName evidence="2">CAAX prenyl protease 2/Lysostaphin resistance protein A-like domain-containing protein</fullName>
    </recommendedName>
</protein>
<dbReference type="AlphaFoldDB" id="A0A1G7NFN5"/>
<evidence type="ECO:0000313" key="3">
    <source>
        <dbReference type="EMBL" id="SDF72864.1"/>
    </source>
</evidence>